<gene>
    <name evidence="12" type="primary">RMDN2</name>
</gene>
<evidence type="ECO:0000256" key="5">
    <source>
        <dbReference type="ARBA" id="ARBA00022701"/>
    </source>
</evidence>
<evidence type="ECO:0000256" key="6">
    <source>
        <dbReference type="ARBA" id="ARBA00022989"/>
    </source>
</evidence>
<dbReference type="InParanoid" id="A0A5F9D4N3"/>
<proteinExistence type="inferred from homology"/>
<evidence type="ECO:0000256" key="1">
    <source>
        <dbReference type="ARBA" id="ARBA00004167"/>
    </source>
</evidence>
<comment type="subunit">
    <text evidence="3">Interacts with microtubules.</text>
</comment>
<dbReference type="InterPro" id="IPR011990">
    <property type="entry name" value="TPR-like_helical_dom_sf"/>
</dbReference>
<dbReference type="PANTHER" id="PTHR16056:SF15">
    <property type="entry name" value="REGULATOR OF MICROTUBULE DYNAMICS PROTEIN 2"/>
    <property type="match status" value="1"/>
</dbReference>
<comment type="subcellular location">
    <subcellularLocation>
        <location evidence="2">Cytoplasm</location>
        <location evidence="2">Cytoskeleton</location>
        <location evidence="2">Spindle pole</location>
    </subcellularLocation>
    <subcellularLocation>
        <location evidence="1">Membrane</location>
        <topology evidence="1">Single-pass membrane protein</topology>
    </subcellularLocation>
</comment>
<dbReference type="GO" id="GO:0008017">
    <property type="term" value="F:microtubule binding"/>
    <property type="evidence" value="ECO:0007669"/>
    <property type="project" value="TreeGrafter"/>
</dbReference>
<keyword evidence="4" id="KW-0812">Transmembrane</keyword>
<evidence type="ECO:0000256" key="11">
    <source>
        <dbReference type="ARBA" id="ARBA00041609"/>
    </source>
</evidence>
<dbReference type="AlphaFoldDB" id="A0A5F9D4N3"/>
<dbReference type="Ensembl" id="ENSOCUT00000035344.1">
    <property type="protein sequence ID" value="ENSOCUP00000040675.1"/>
    <property type="gene ID" value="ENSOCUG00000021847.3"/>
</dbReference>
<dbReference type="EMBL" id="AAGW02005967">
    <property type="status" value="NOT_ANNOTATED_CDS"/>
    <property type="molecule type" value="Genomic_DNA"/>
</dbReference>
<reference evidence="12" key="2">
    <citation type="submission" date="2025-08" db="UniProtKB">
        <authorList>
            <consortium name="Ensembl"/>
        </authorList>
    </citation>
    <scope>IDENTIFICATION</scope>
    <source>
        <strain evidence="12">Thorbecke</strain>
    </source>
</reference>
<name>A0A5F9D4N3_RABIT</name>
<comment type="similarity">
    <text evidence="9">Belongs to the RMDN family.</text>
</comment>
<organism evidence="12 13">
    <name type="scientific">Oryctolagus cuniculus</name>
    <name type="common">Rabbit</name>
    <dbReference type="NCBI Taxonomy" id="9986"/>
    <lineage>
        <taxon>Eukaryota</taxon>
        <taxon>Metazoa</taxon>
        <taxon>Chordata</taxon>
        <taxon>Craniata</taxon>
        <taxon>Vertebrata</taxon>
        <taxon>Euteleostomi</taxon>
        <taxon>Mammalia</taxon>
        <taxon>Eutheria</taxon>
        <taxon>Euarchontoglires</taxon>
        <taxon>Glires</taxon>
        <taxon>Lagomorpha</taxon>
        <taxon>Leporidae</taxon>
        <taxon>Oryctolagus</taxon>
    </lineage>
</organism>
<keyword evidence="13" id="KW-1185">Reference proteome</keyword>
<keyword evidence="6" id="KW-1133">Transmembrane helix</keyword>
<accession>A0A5F9D4N3</accession>
<dbReference type="Proteomes" id="UP000001811">
    <property type="component" value="Chromosome 2"/>
</dbReference>
<reference evidence="12 13" key="1">
    <citation type="journal article" date="2011" name="Nature">
        <title>A high-resolution map of human evolutionary constraint using 29 mammals.</title>
        <authorList>
            <person name="Lindblad-Toh K."/>
            <person name="Garber M."/>
            <person name="Zuk O."/>
            <person name="Lin M.F."/>
            <person name="Parker B.J."/>
            <person name="Washietl S."/>
            <person name="Kheradpour P."/>
            <person name="Ernst J."/>
            <person name="Jordan G."/>
            <person name="Mauceli E."/>
            <person name="Ward L.D."/>
            <person name="Lowe C.B."/>
            <person name="Holloway A.K."/>
            <person name="Clamp M."/>
            <person name="Gnerre S."/>
            <person name="Alfoldi J."/>
            <person name="Beal K."/>
            <person name="Chang J."/>
            <person name="Clawson H."/>
            <person name="Cuff J."/>
            <person name="Di Palma F."/>
            <person name="Fitzgerald S."/>
            <person name="Flicek P."/>
            <person name="Guttman M."/>
            <person name="Hubisz M.J."/>
            <person name="Jaffe D.B."/>
            <person name="Jungreis I."/>
            <person name="Kent W.J."/>
            <person name="Kostka D."/>
            <person name="Lara M."/>
            <person name="Martins A.L."/>
            <person name="Massingham T."/>
            <person name="Moltke I."/>
            <person name="Raney B.J."/>
            <person name="Rasmussen M.D."/>
            <person name="Robinson J."/>
            <person name="Stark A."/>
            <person name="Vilella A.J."/>
            <person name="Wen J."/>
            <person name="Xie X."/>
            <person name="Zody M.C."/>
            <person name="Baldwin J."/>
            <person name="Bloom T."/>
            <person name="Chin C.W."/>
            <person name="Heiman D."/>
            <person name="Nicol R."/>
            <person name="Nusbaum C."/>
            <person name="Young S."/>
            <person name="Wilkinson J."/>
            <person name="Worley K.C."/>
            <person name="Kovar C.L."/>
            <person name="Muzny D.M."/>
            <person name="Gibbs R.A."/>
            <person name="Cree A."/>
            <person name="Dihn H.H."/>
            <person name="Fowler G."/>
            <person name="Jhangiani S."/>
            <person name="Joshi V."/>
            <person name="Lee S."/>
            <person name="Lewis L.R."/>
            <person name="Nazareth L.V."/>
            <person name="Okwuonu G."/>
            <person name="Santibanez J."/>
            <person name="Warren W.C."/>
            <person name="Mardis E.R."/>
            <person name="Weinstock G.M."/>
            <person name="Wilson R.K."/>
            <person name="Delehaunty K."/>
            <person name="Dooling D."/>
            <person name="Fronik C."/>
            <person name="Fulton L."/>
            <person name="Fulton B."/>
            <person name="Graves T."/>
            <person name="Minx P."/>
            <person name="Sodergren E."/>
            <person name="Birney E."/>
            <person name="Margulies E.H."/>
            <person name="Herrero J."/>
            <person name="Green E.D."/>
            <person name="Haussler D."/>
            <person name="Siepel A."/>
            <person name="Goldman N."/>
            <person name="Pollard K.S."/>
            <person name="Pedersen J.S."/>
            <person name="Lander E.S."/>
            <person name="Kellis M."/>
        </authorList>
    </citation>
    <scope>NUCLEOTIDE SEQUENCE [LARGE SCALE GENOMIC DNA]</scope>
    <source>
        <strain evidence="12 13">Thorbecke inbred</strain>
    </source>
</reference>
<sequence>MGKCLSCCNKDQSTADFLKYGVSSSSQSFVSADFKTPRPSAAYKVNSPRGSAPLSSLSNTSTCSFLSAKRHSISSRFKKRYTFPSWQQSRANFESQEDENDLDFKPSSEPFAAFPSRRRFSSRKLSVVSCYKSAIFWDPRASGQDMFNLSEMEIFSENPNNTDTERHIAFSLPEFNGKNLKDFETRTTSDNQNTIGGVTYQQSAASLNFPPTVVSSPSDIQEDNQFSKYPKDSLYPGSQNHIMNYSPAMIEHPFSSVTPLTLHNVGFFFSSYKNPSIFIPSLDEGITGLFEDEDKPFPCEIPTIKYITANTDTEEPSFPVSKALNTHVEELSLDVLLQKVDHLRMNESDKQESFELLCDHKEKFKDEVEFMWRFARGYGDMYEMSTNTQEKKHYANIGKTLGERAVSRAPMNGHCHLWYAVLCGYVSEFEGLQNKINYGHCFKEHLDIAIQLLPEEPFLYYLKGRYCYTISKLSWIEKKMAATLFGKIPSSTVQEALQNFLKAEELHPGFSTSNYMHLAKCYIDLDQNQDALKFCDLALLLPSVTKE</sequence>
<reference evidence="12" key="3">
    <citation type="submission" date="2025-09" db="UniProtKB">
        <authorList>
            <consortium name="Ensembl"/>
        </authorList>
    </citation>
    <scope>IDENTIFICATION</scope>
    <source>
        <strain evidence="12">Thorbecke</strain>
    </source>
</reference>
<dbReference type="EMBL" id="AAGW02005968">
    <property type="status" value="NOT_ANNOTATED_CDS"/>
    <property type="molecule type" value="Genomic_DNA"/>
</dbReference>
<evidence type="ECO:0000256" key="7">
    <source>
        <dbReference type="ARBA" id="ARBA00023054"/>
    </source>
</evidence>
<evidence type="ECO:0000313" key="13">
    <source>
        <dbReference type="Proteomes" id="UP000001811"/>
    </source>
</evidence>
<dbReference type="Bgee" id="ENSOCUG00000021847">
    <property type="expression patterns" value="Expressed in liver and 15 other cell types or tissues"/>
</dbReference>
<evidence type="ECO:0000256" key="9">
    <source>
        <dbReference type="ARBA" id="ARBA00038360"/>
    </source>
</evidence>
<protein>
    <recommendedName>
        <fullName evidence="10">Regulator of microtubule dynamics protein 2</fullName>
    </recommendedName>
    <alternativeName>
        <fullName evidence="11">Protein FAM82A1</fullName>
    </alternativeName>
</protein>
<evidence type="ECO:0000256" key="10">
    <source>
        <dbReference type="ARBA" id="ARBA00039964"/>
    </source>
</evidence>
<dbReference type="Gene3D" id="1.25.40.10">
    <property type="entry name" value="Tetratricopeptide repeat domain"/>
    <property type="match status" value="1"/>
</dbReference>
<dbReference type="Pfam" id="PF21033">
    <property type="entry name" value="RMD1-3"/>
    <property type="match status" value="1"/>
</dbReference>
<keyword evidence="7" id="KW-0175">Coiled coil</keyword>
<dbReference type="GO" id="GO:0016020">
    <property type="term" value="C:membrane"/>
    <property type="evidence" value="ECO:0007669"/>
    <property type="project" value="UniProtKB-SubCell"/>
</dbReference>
<dbReference type="GeneTree" id="ENSGT00950000182992"/>
<dbReference type="EMBL" id="AAGW02005966">
    <property type="status" value="NOT_ANNOTATED_CDS"/>
    <property type="molecule type" value="Genomic_DNA"/>
</dbReference>
<dbReference type="GO" id="GO:0005876">
    <property type="term" value="C:spindle microtubule"/>
    <property type="evidence" value="ECO:0007669"/>
    <property type="project" value="TreeGrafter"/>
</dbReference>
<dbReference type="SUPFAM" id="SSF48452">
    <property type="entry name" value="TPR-like"/>
    <property type="match status" value="1"/>
</dbReference>
<evidence type="ECO:0000313" key="12">
    <source>
        <dbReference type="Ensembl" id="ENSOCUP00000040675.1"/>
    </source>
</evidence>
<evidence type="ECO:0000256" key="4">
    <source>
        <dbReference type="ARBA" id="ARBA00022692"/>
    </source>
</evidence>
<keyword evidence="8" id="KW-0472">Membrane</keyword>
<dbReference type="GO" id="GO:0005739">
    <property type="term" value="C:mitochondrion"/>
    <property type="evidence" value="ECO:0007669"/>
    <property type="project" value="TreeGrafter"/>
</dbReference>
<dbReference type="GO" id="GO:0097431">
    <property type="term" value="C:mitotic spindle pole"/>
    <property type="evidence" value="ECO:0007669"/>
    <property type="project" value="TreeGrafter"/>
</dbReference>
<dbReference type="STRING" id="9986.ENSOCUP00000040675"/>
<dbReference type="InterPro" id="IPR049039">
    <property type="entry name" value="RMD1-3_a_helical_rpt"/>
</dbReference>
<dbReference type="PANTHER" id="PTHR16056">
    <property type="entry name" value="REGULATOR OF MICROTUBULE DYNAMICS PROTEIN"/>
    <property type="match status" value="1"/>
</dbReference>
<keyword evidence="5" id="KW-0493">Microtubule</keyword>
<evidence type="ECO:0000256" key="8">
    <source>
        <dbReference type="ARBA" id="ARBA00023136"/>
    </source>
</evidence>
<evidence type="ECO:0000256" key="3">
    <source>
        <dbReference type="ARBA" id="ARBA00011375"/>
    </source>
</evidence>
<evidence type="ECO:0000256" key="2">
    <source>
        <dbReference type="ARBA" id="ARBA00004647"/>
    </source>
</evidence>